<name>A0ABP3SDE1_9ACTN</name>
<dbReference type="Gene3D" id="3.30.300.30">
    <property type="match status" value="1"/>
</dbReference>
<dbReference type="Gene3D" id="3.40.50.12780">
    <property type="entry name" value="N-terminal domain of ligase-like"/>
    <property type="match status" value="1"/>
</dbReference>
<organism evidence="3 4">
    <name type="scientific">Sporichthya brevicatena</name>
    <dbReference type="NCBI Taxonomy" id="171442"/>
    <lineage>
        <taxon>Bacteria</taxon>
        <taxon>Bacillati</taxon>
        <taxon>Actinomycetota</taxon>
        <taxon>Actinomycetes</taxon>
        <taxon>Sporichthyales</taxon>
        <taxon>Sporichthyaceae</taxon>
        <taxon>Sporichthya</taxon>
    </lineage>
</organism>
<keyword evidence="3" id="KW-0436">Ligase</keyword>
<protein>
    <submittedName>
        <fullName evidence="3">Long-chain fatty acid--CoA ligase</fullName>
    </submittedName>
</protein>
<dbReference type="Proteomes" id="UP001500957">
    <property type="component" value="Unassembled WGS sequence"/>
</dbReference>
<dbReference type="Pfam" id="PF13193">
    <property type="entry name" value="AMP-binding_C"/>
    <property type="match status" value="1"/>
</dbReference>
<evidence type="ECO:0000313" key="4">
    <source>
        <dbReference type="Proteomes" id="UP001500957"/>
    </source>
</evidence>
<dbReference type="SUPFAM" id="SSF56801">
    <property type="entry name" value="Acetyl-CoA synthetase-like"/>
    <property type="match status" value="1"/>
</dbReference>
<comment type="caution">
    <text evidence="3">The sequence shown here is derived from an EMBL/GenBank/DDBJ whole genome shotgun (WGS) entry which is preliminary data.</text>
</comment>
<gene>
    <name evidence="3" type="ORF">GCM10009547_37070</name>
</gene>
<evidence type="ECO:0000259" key="1">
    <source>
        <dbReference type="Pfam" id="PF00501"/>
    </source>
</evidence>
<dbReference type="EMBL" id="BAAAHE010000036">
    <property type="protein sequence ID" value="GAA0629945.1"/>
    <property type="molecule type" value="Genomic_DNA"/>
</dbReference>
<dbReference type="InterPro" id="IPR042099">
    <property type="entry name" value="ANL_N_sf"/>
</dbReference>
<dbReference type="GO" id="GO:0016874">
    <property type="term" value="F:ligase activity"/>
    <property type="evidence" value="ECO:0007669"/>
    <property type="project" value="UniProtKB-KW"/>
</dbReference>
<dbReference type="PROSITE" id="PS00455">
    <property type="entry name" value="AMP_BINDING"/>
    <property type="match status" value="1"/>
</dbReference>
<dbReference type="Pfam" id="PF00501">
    <property type="entry name" value="AMP-binding"/>
    <property type="match status" value="1"/>
</dbReference>
<dbReference type="PANTHER" id="PTHR43767:SF1">
    <property type="entry name" value="NONRIBOSOMAL PEPTIDE SYNTHASE PES1 (EUROFUNG)-RELATED"/>
    <property type="match status" value="1"/>
</dbReference>
<evidence type="ECO:0000259" key="2">
    <source>
        <dbReference type="Pfam" id="PF13193"/>
    </source>
</evidence>
<dbReference type="InterPro" id="IPR025110">
    <property type="entry name" value="AMP-bd_C"/>
</dbReference>
<reference evidence="4" key="1">
    <citation type="journal article" date="2019" name="Int. J. Syst. Evol. Microbiol.">
        <title>The Global Catalogue of Microorganisms (GCM) 10K type strain sequencing project: providing services to taxonomists for standard genome sequencing and annotation.</title>
        <authorList>
            <consortium name="The Broad Institute Genomics Platform"/>
            <consortium name="The Broad Institute Genome Sequencing Center for Infectious Disease"/>
            <person name="Wu L."/>
            <person name="Ma J."/>
        </authorList>
    </citation>
    <scope>NUCLEOTIDE SEQUENCE [LARGE SCALE GENOMIC DNA]</scope>
    <source>
        <strain evidence="4">JCM 10671</strain>
    </source>
</reference>
<sequence length="519" mass="56759">MKELVFPRTLLPTWRQRADEVGFVNAVTGEQRTFGEHADRVSRLCDAVATKLGVGPRDRVAVLSMNSMEYLELWHAGFLGAFVVNPLNLRFSPDELTYVLRDAESTVCFVDSHFAPVVEKIREAAGLKHVVLIGGGDGTADMRYEELLADTGNRWPEVPEEDDLAVVMYTGGTTGKPKGVMLDQRAEVLNQYHIAMSIPWERGDTYIISTPMFHGATMLGVVGASMFGVPVVVQPMFDPAGFLTACETYNCTVTVLVPTMIGMVLTHPEFAPERISSLKRLIYGASPMPKALLQKLLALLPDTQIIQGYGMTEAATVLTFFHDEDHREGSRLGSCGRALPGIEIKVVDAEGNDLPPGEAGEVYARGGNFMQGYLKLPEETAKAFRDGWYASGDVGYLDEAGYLFLVDRAKDMIISGGENIYSVEVENAIASHPEVLQVAVIGIPHETWGEAVHAICVLKEGATLTAEDVIEHARKSIGGYKVPRSVDFRTEPLPLSGAMKVLKKDLRAPFWAGQDRAIN</sequence>
<evidence type="ECO:0000313" key="3">
    <source>
        <dbReference type="EMBL" id="GAA0629945.1"/>
    </source>
</evidence>
<dbReference type="InterPro" id="IPR020845">
    <property type="entry name" value="AMP-binding_CS"/>
</dbReference>
<keyword evidence="4" id="KW-1185">Reference proteome</keyword>
<dbReference type="RefSeq" id="WP_344607486.1">
    <property type="nucleotide sequence ID" value="NZ_BAAAHE010000036.1"/>
</dbReference>
<dbReference type="InterPro" id="IPR045851">
    <property type="entry name" value="AMP-bd_C_sf"/>
</dbReference>
<proteinExistence type="predicted"/>
<feature type="domain" description="AMP-dependent synthetase/ligase" evidence="1">
    <location>
        <begin position="16"/>
        <end position="374"/>
    </location>
</feature>
<accession>A0ABP3SDE1</accession>
<dbReference type="InterPro" id="IPR000873">
    <property type="entry name" value="AMP-dep_synth/lig_dom"/>
</dbReference>
<dbReference type="PANTHER" id="PTHR43767">
    <property type="entry name" value="LONG-CHAIN-FATTY-ACID--COA LIGASE"/>
    <property type="match status" value="1"/>
</dbReference>
<feature type="domain" description="AMP-binding enzyme C-terminal" evidence="2">
    <location>
        <begin position="424"/>
        <end position="497"/>
    </location>
</feature>
<dbReference type="NCBIfam" id="NF004837">
    <property type="entry name" value="PRK06187.1"/>
    <property type="match status" value="1"/>
</dbReference>
<dbReference type="InterPro" id="IPR050237">
    <property type="entry name" value="ATP-dep_AMP-bd_enzyme"/>
</dbReference>